<dbReference type="GO" id="GO:0035435">
    <property type="term" value="P:phosphate ion transmembrane transport"/>
    <property type="evidence" value="ECO:0007669"/>
    <property type="project" value="InterPro"/>
</dbReference>
<evidence type="ECO:0000313" key="8">
    <source>
        <dbReference type="EMBL" id="HHP67375.1"/>
    </source>
</evidence>
<evidence type="ECO:0000256" key="1">
    <source>
        <dbReference type="ARBA" id="ARBA00008725"/>
    </source>
</evidence>
<evidence type="ECO:0000256" key="5">
    <source>
        <dbReference type="SAM" id="MobiDB-lite"/>
    </source>
</evidence>
<gene>
    <name evidence="8" type="primary">pstS</name>
    <name evidence="8" type="ORF">ENM60_01055</name>
</gene>
<dbReference type="PIRSF" id="PIRSF002756">
    <property type="entry name" value="PstS"/>
    <property type="match status" value="1"/>
</dbReference>
<name>A0A7J3XXT5_9CREN</name>
<dbReference type="PANTHER" id="PTHR42996:SF1">
    <property type="entry name" value="PHOSPHATE-BINDING PROTEIN PSTS"/>
    <property type="match status" value="1"/>
</dbReference>
<keyword evidence="3 4" id="KW-0592">Phosphate transport</keyword>
<dbReference type="CDD" id="cd13565">
    <property type="entry name" value="PBP2_PstS"/>
    <property type="match status" value="1"/>
</dbReference>
<dbReference type="SUPFAM" id="SSF53850">
    <property type="entry name" value="Periplasmic binding protein-like II"/>
    <property type="match status" value="1"/>
</dbReference>
<accession>A0A7J3XXT5</accession>
<organism evidence="8">
    <name type="scientific">Thermogladius calderae</name>
    <dbReference type="NCBI Taxonomy" id="1200300"/>
    <lineage>
        <taxon>Archaea</taxon>
        <taxon>Thermoproteota</taxon>
        <taxon>Thermoprotei</taxon>
        <taxon>Desulfurococcales</taxon>
        <taxon>Desulfurococcaceae</taxon>
        <taxon>Thermogladius</taxon>
    </lineage>
</organism>
<evidence type="ECO:0000256" key="3">
    <source>
        <dbReference type="ARBA" id="ARBA00022592"/>
    </source>
</evidence>
<evidence type="ECO:0000256" key="4">
    <source>
        <dbReference type="PIRNR" id="PIRNR002756"/>
    </source>
</evidence>
<keyword evidence="2 4" id="KW-0813">Transport</keyword>
<dbReference type="GO" id="GO:0042301">
    <property type="term" value="F:phosphate ion binding"/>
    <property type="evidence" value="ECO:0007669"/>
    <property type="project" value="InterPro"/>
</dbReference>
<dbReference type="GO" id="GO:0043190">
    <property type="term" value="C:ATP-binding cassette (ABC) transporter complex"/>
    <property type="evidence" value="ECO:0007669"/>
    <property type="project" value="InterPro"/>
</dbReference>
<evidence type="ECO:0000259" key="7">
    <source>
        <dbReference type="Pfam" id="PF12849"/>
    </source>
</evidence>
<dbReference type="InterPro" id="IPR005673">
    <property type="entry name" value="ABC_phos-bd_PstS"/>
</dbReference>
<feature type="domain" description="PBP" evidence="7">
    <location>
        <begin position="66"/>
        <end position="369"/>
    </location>
</feature>
<keyword evidence="6" id="KW-0472">Membrane</keyword>
<dbReference type="PANTHER" id="PTHR42996">
    <property type="entry name" value="PHOSPHATE-BINDING PROTEIN PSTS"/>
    <property type="match status" value="1"/>
</dbReference>
<evidence type="ECO:0000256" key="2">
    <source>
        <dbReference type="ARBA" id="ARBA00022448"/>
    </source>
</evidence>
<keyword evidence="6" id="KW-1133">Transmembrane helix</keyword>
<keyword evidence="6" id="KW-0812">Transmembrane</keyword>
<proteinExistence type="inferred from homology"/>
<feature type="transmembrane region" description="Helical" evidence="6">
    <location>
        <begin position="7"/>
        <end position="28"/>
    </location>
</feature>
<dbReference type="NCBIfam" id="TIGR00975">
    <property type="entry name" value="3a0107s03"/>
    <property type="match status" value="1"/>
</dbReference>
<dbReference type="Pfam" id="PF12849">
    <property type="entry name" value="PBP_like_2"/>
    <property type="match status" value="1"/>
</dbReference>
<dbReference type="EMBL" id="DRYK01000020">
    <property type="protein sequence ID" value="HHP67375.1"/>
    <property type="molecule type" value="Genomic_DNA"/>
</dbReference>
<dbReference type="InterPro" id="IPR024370">
    <property type="entry name" value="PBP_domain"/>
</dbReference>
<dbReference type="AlphaFoldDB" id="A0A7J3XXT5"/>
<evidence type="ECO:0000256" key="6">
    <source>
        <dbReference type="SAM" id="Phobius"/>
    </source>
</evidence>
<dbReference type="Gene3D" id="3.40.190.10">
    <property type="entry name" value="Periplasmic binding protein-like II"/>
    <property type="match status" value="2"/>
</dbReference>
<comment type="caution">
    <text evidence="8">The sequence shown here is derived from an EMBL/GenBank/DDBJ whole genome shotgun (WGS) entry which is preliminary data.</text>
</comment>
<comment type="similarity">
    <text evidence="1 4">Belongs to the PstS family.</text>
</comment>
<protein>
    <recommendedName>
        <fullName evidence="4">Phosphate-binding protein</fullName>
    </recommendedName>
</protein>
<reference evidence="8" key="1">
    <citation type="journal article" date="2020" name="mSystems">
        <title>Genome- and Community-Level Interaction Insights into Carbon Utilization and Element Cycling Functions of Hydrothermarchaeota in Hydrothermal Sediment.</title>
        <authorList>
            <person name="Zhou Z."/>
            <person name="Liu Y."/>
            <person name="Xu W."/>
            <person name="Pan J."/>
            <person name="Luo Z.H."/>
            <person name="Li M."/>
        </authorList>
    </citation>
    <scope>NUCLEOTIDE SEQUENCE [LARGE SCALE GENOMIC DNA]</scope>
    <source>
        <strain evidence="8">SpSt-110</strain>
    </source>
</reference>
<sequence length="398" mass="43052">MSKSIVVIIAIVLLVSFFVYLGISNYFAPQSPKSTTTSPTTTTTTPSTPGTTTTTSPTTTTTTLSTPGTTTMLNGAGSTLQAPLVVYWSDLFKRETGIVVNYQGVGSGAGQSMFFSGVVDFAGSDPPLTHSQYLNYSGKVAQIPIAVAAVAVVYNLPELPRDVHLNFTGCLLAKIYKGEVTKWNDPTIRALNPAVADKLPDKNIITVYRSDKSGTTNIFTAYLWKSCPSEWPQNYVGLSMPDFVTTSPNSIGGKGSDGLTSTVKNNPYSIGYVELQFALSSSLQYASVENAEKGFVTPTNKTIYRAVENAVSYLPSSPFDDWSEAALKLILAPGNDSYPLTTFTFQFFWGKYSDTAHQNAVRKWVNFILTKGQENMLEGYYPLPKELTSKLLSSFGGA</sequence>
<dbReference type="InterPro" id="IPR050962">
    <property type="entry name" value="Phosphate-bind_PstS"/>
</dbReference>
<feature type="compositionally biased region" description="Low complexity" evidence="5">
    <location>
        <begin position="34"/>
        <end position="70"/>
    </location>
</feature>
<feature type="region of interest" description="Disordered" evidence="5">
    <location>
        <begin position="31"/>
        <end position="70"/>
    </location>
</feature>